<dbReference type="EMBL" id="SBIQ01000023">
    <property type="protein sequence ID" value="KAF7684205.1"/>
    <property type="molecule type" value="Genomic_DNA"/>
</dbReference>
<proteinExistence type="predicted"/>
<keyword evidence="1" id="KW-0175">Coiled coil</keyword>
<feature type="chain" id="PRO_5045560153" evidence="2">
    <location>
        <begin position="26"/>
        <end position="462"/>
    </location>
</feature>
<protein>
    <submittedName>
        <fullName evidence="3">Uncharacterized protein</fullName>
    </submittedName>
</protein>
<keyword evidence="4" id="KW-1185">Reference proteome</keyword>
<sequence length="462" mass="54671">MIRNDIKKAISFLCFLIIYALQADAGASSSTFHNTFYNENNHFVLHSFRVSTIANSDFKNIINDISPMLILKYTEKINNNNNELEENIDSYIEALSNDTRTITPLFNYKYCKDSIIFSLLSSEFKNVNSLYICLNILLFGTLFDIYIPKYIGLSDDKLFYTSFCICEFLDNFLKSKITISQKSDNNKIFQEESDIAAFIIAHIFNKIVLNETHNKNINHIGNLLSKEFKYLYEFTYFEFNDGYLTEYGNMVIKTMSLLKDIVSPLISYDNSYQSKYLDKKNWESMFKNHGKYDDITIHIEIYMRCFVKVTNPPFLYILNIDEKTKALLQCTFKDTREYRFNSKLYDILLAVCWRLHKIEIKTQIPACIPYEKEKNTNMLMNFQIIVMDLILNIYCNDGIALLNDTEDWEPLREFYDRLCNNPVFNVEYFKLEFDDLYRTINNKDDLLESFHDKYIRLFAEVN</sequence>
<name>A0ABQ7I157_9MICR</name>
<evidence type="ECO:0000256" key="1">
    <source>
        <dbReference type="SAM" id="Coils"/>
    </source>
</evidence>
<evidence type="ECO:0000313" key="4">
    <source>
        <dbReference type="Proteomes" id="UP001516464"/>
    </source>
</evidence>
<accession>A0ABQ7I157</accession>
<evidence type="ECO:0000313" key="3">
    <source>
        <dbReference type="EMBL" id="KAF7684205.1"/>
    </source>
</evidence>
<comment type="caution">
    <text evidence="3">The sequence shown here is derived from an EMBL/GenBank/DDBJ whole genome shotgun (WGS) entry which is preliminary data.</text>
</comment>
<dbReference type="Proteomes" id="UP001516464">
    <property type="component" value="Unassembled WGS sequence"/>
</dbReference>
<evidence type="ECO:0000256" key="2">
    <source>
        <dbReference type="SAM" id="SignalP"/>
    </source>
</evidence>
<reference evidence="3 4" key="1">
    <citation type="submission" date="2019-01" db="EMBL/GenBank/DDBJ databases">
        <title>Genomes sequencing and comparative genomics of infectious freshwater microsporidia, Cucumispora dikerogammari and Thelohania contejeani.</title>
        <authorList>
            <person name="Cormier A."/>
            <person name="Giraud I."/>
            <person name="Wattier R."/>
            <person name="Teixeira M."/>
            <person name="Grandjean F."/>
            <person name="Rigaud T."/>
            <person name="Cordaux R."/>
        </authorList>
    </citation>
    <scope>NUCLEOTIDE SEQUENCE [LARGE SCALE GENOMIC DNA]</scope>
    <source>
        <strain evidence="3">T1</strain>
        <tissue evidence="3">Spores</tissue>
    </source>
</reference>
<organism evidence="3 4">
    <name type="scientific">Astathelohania contejeani</name>
    <dbReference type="NCBI Taxonomy" id="164912"/>
    <lineage>
        <taxon>Eukaryota</taxon>
        <taxon>Fungi</taxon>
        <taxon>Fungi incertae sedis</taxon>
        <taxon>Microsporidia</taxon>
        <taxon>Astathelohaniidae</taxon>
        <taxon>Astathelohania</taxon>
    </lineage>
</organism>
<feature type="coiled-coil region" evidence="1">
    <location>
        <begin position="74"/>
        <end position="101"/>
    </location>
</feature>
<gene>
    <name evidence="3" type="ORF">TCON_0601</name>
</gene>
<keyword evidence="2" id="KW-0732">Signal</keyword>
<feature type="signal peptide" evidence="2">
    <location>
        <begin position="1"/>
        <end position="25"/>
    </location>
</feature>